<dbReference type="AlphaFoldDB" id="A0A2S2R6G2"/>
<name>A0A2S2R6G2_9HEMI</name>
<dbReference type="OrthoDB" id="6625634at2759"/>
<protein>
    <submittedName>
        <fullName evidence="1">Uncharacterized protein</fullName>
    </submittedName>
</protein>
<evidence type="ECO:0000313" key="1">
    <source>
        <dbReference type="EMBL" id="MBY85513.1"/>
    </source>
</evidence>
<proteinExistence type="predicted"/>
<gene>
    <name evidence="1" type="ORF">g.175009</name>
</gene>
<reference evidence="1" key="1">
    <citation type="submission" date="2018-04" db="EMBL/GenBank/DDBJ databases">
        <title>Transcriptome assembly of Sipha flava.</title>
        <authorList>
            <person name="Scully E.D."/>
            <person name="Geib S.M."/>
            <person name="Palmer N.A."/>
            <person name="Koch K."/>
            <person name="Bradshaw J."/>
            <person name="Heng-Moss T."/>
            <person name="Sarath G."/>
        </authorList>
    </citation>
    <scope>NUCLEOTIDE SEQUENCE</scope>
</reference>
<organism evidence="1">
    <name type="scientific">Sipha flava</name>
    <name type="common">yellow sugarcane aphid</name>
    <dbReference type="NCBI Taxonomy" id="143950"/>
    <lineage>
        <taxon>Eukaryota</taxon>
        <taxon>Metazoa</taxon>
        <taxon>Ecdysozoa</taxon>
        <taxon>Arthropoda</taxon>
        <taxon>Hexapoda</taxon>
        <taxon>Insecta</taxon>
        <taxon>Pterygota</taxon>
        <taxon>Neoptera</taxon>
        <taxon>Paraneoptera</taxon>
        <taxon>Hemiptera</taxon>
        <taxon>Sternorrhyncha</taxon>
        <taxon>Aphidomorpha</taxon>
        <taxon>Aphidoidea</taxon>
        <taxon>Aphididae</taxon>
        <taxon>Sipha</taxon>
    </lineage>
</organism>
<dbReference type="EMBL" id="GGMS01016310">
    <property type="protein sequence ID" value="MBY85513.1"/>
    <property type="molecule type" value="Transcribed_RNA"/>
</dbReference>
<accession>A0A2S2R6G2</accession>
<sequence length="142" mass="16810">MRTNINENFKEIFNKSEQLFISVNEEEKIKIPRLVSRSTNRINVDTKIPEDYFRIAIAIPFYDDFISQLKERFSKHKTILSSLYLLIPNMCLKSPILESDFSIYSDFINVDITFRTKIVEKKIDCFQRCRSSTYSCRSTKSL</sequence>